<sequence>MDIAFDLDNYLRGYQAIVTDSVFPGPIVFQKLFYITSALPTHALEASVKALELMREFGVPSVYYSYFKSTILQKLSSTDDLSSYNIDSISTLTTDKFFRNLVTDVTTKTKDASDYLQSINNQLQEVKEEKELDKLESVRRFIEFGTIMNHLFLQEYSKAQSLMAAYEKIPNTDFSFRNIEFDLYKQYMRLNFHSMASKYDSIQAVITRFFVKNIVVKKVASNLIKTDTKIQIFGSVEEQKSFWKINWIILFAKFKVGNYNGVKSGFLKLSNPEKYEYCRNPERSKEVYAQLNGLTALDVLNSEFDLNRNVILTSNDDFQTNFNFLTKRDILLAVLISLYQTTTPAEFTIKYLDTDLFEAFFFENPLIASFFQSLLSLTKISQIPKSLNQLEKNFMIPNSNFNNFTITIKSDNDKSLSKLKNYMLSTCSILLNTSEFDRFKLFVRYRTYLSYLSFIKKIKISDFSERLGGIDQNLILKELGNLIYILNINLKYNAEDQTVEFIGDKNYISMTELKKLDDQINEISETDKIYKSAVKIQSLAIDHFPDLELS</sequence>
<evidence type="ECO:0000313" key="2">
    <source>
        <dbReference type="EMBL" id="ODV58869.1"/>
    </source>
</evidence>
<evidence type="ECO:0000313" key="3">
    <source>
        <dbReference type="Proteomes" id="UP000095038"/>
    </source>
</evidence>
<dbReference type="EMBL" id="KV454489">
    <property type="protein sequence ID" value="ODV58869.1"/>
    <property type="molecule type" value="Genomic_DNA"/>
</dbReference>
<protein>
    <submittedName>
        <fullName evidence="2">Uncharacterized protein</fullName>
    </submittedName>
</protein>
<proteinExistence type="predicted"/>
<dbReference type="GeneID" id="30965689"/>
<dbReference type="Proteomes" id="UP000095038">
    <property type="component" value="Unassembled WGS sequence"/>
</dbReference>
<accession>A0A1D2VB86</accession>
<gene>
    <name evidence="2" type="ORF">ASCRUDRAFT_72277</name>
</gene>
<dbReference type="RefSeq" id="XP_020045176.1">
    <property type="nucleotide sequence ID" value="XM_020192053.1"/>
</dbReference>
<organism evidence="2 3">
    <name type="scientific">Ascoidea rubescens DSM 1968</name>
    <dbReference type="NCBI Taxonomy" id="1344418"/>
    <lineage>
        <taxon>Eukaryota</taxon>
        <taxon>Fungi</taxon>
        <taxon>Dikarya</taxon>
        <taxon>Ascomycota</taxon>
        <taxon>Saccharomycotina</taxon>
        <taxon>Saccharomycetes</taxon>
        <taxon>Ascoideaceae</taxon>
        <taxon>Ascoidea</taxon>
    </lineage>
</organism>
<name>A0A1D2VB86_9ASCO</name>
<keyword evidence="3" id="KW-1185">Reference proteome</keyword>
<feature type="coiled-coil region" evidence="1">
    <location>
        <begin position="109"/>
        <end position="136"/>
    </location>
</feature>
<keyword evidence="1" id="KW-0175">Coiled coil</keyword>
<dbReference type="InParanoid" id="A0A1D2VB86"/>
<dbReference type="AlphaFoldDB" id="A0A1D2VB86"/>
<evidence type="ECO:0000256" key="1">
    <source>
        <dbReference type="SAM" id="Coils"/>
    </source>
</evidence>
<reference evidence="3" key="1">
    <citation type="submission" date="2016-05" db="EMBL/GenBank/DDBJ databases">
        <title>Comparative genomics of biotechnologically important yeasts.</title>
        <authorList>
            <consortium name="DOE Joint Genome Institute"/>
            <person name="Riley R."/>
            <person name="Haridas S."/>
            <person name="Wolfe K.H."/>
            <person name="Lopes M.R."/>
            <person name="Hittinger C.T."/>
            <person name="Goker M."/>
            <person name="Salamov A."/>
            <person name="Wisecaver J."/>
            <person name="Long T.M."/>
            <person name="Aerts A.L."/>
            <person name="Barry K."/>
            <person name="Choi C."/>
            <person name="Clum A."/>
            <person name="Coughlan A.Y."/>
            <person name="Deshpande S."/>
            <person name="Douglass A.P."/>
            <person name="Hanson S.J."/>
            <person name="Klenk H.-P."/>
            <person name="Labutti K."/>
            <person name="Lapidus A."/>
            <person name="Lindquist E."/>
            <person name="Lipzen A."/>
            <person name="Meier-Kolthoff J.P."/>
            <person name="Ohm R.A."/>
            <person name="Otillar R.P."/>
            <person name="Pangilinan J."/>
            <person name="Peng Y."/>
            <person name="Rokas A."/>
            <person name="Rosa C.A."/>
            <person name="Scheuner C."/>
            <person name="Sibirny A.A."/>
            <person name="Slot J.C."/>
            <person name="Stielow J.B."/>
            <person name="Sun H."/>
            <person name="Kurtzman C.P."/>
            <person name="Blackwell M."/>
            <person name="Grigoriev I.V."/>
            <person name="Jeffries T.W."/>
        </authorList>
    </citation>
    <scope>NUCLEOTIDE SEQUENCE [LARGE SCALE GENOMIC DNA]</scope>
    <source>
        <strain evidence="3">DSM 1968</strain>
    </source>
</reference>
<dbReference type="STRING" id="1344418.A0A1D2VB86"/>